<dbReference type="InterPro" id="IPR002397">
    <property type="entry name" value="Cyt_P450_B"/>
</dbReference>
<comment type="similarity">
    <text evidence="1">Belongs to the cytochrome P450 family.</text>
</comment>
<organism evidence="2 3">
    <name type="scientific">Amycolatopsis acidicola</name>
    <dbReference type="NCBI Taxonomy" id="2596893"/>
    <lineage>
        <taxon>Bacteria</taxon>
        <taxon>Bacillati</taxon>
        <taxon>Actinomycetota</taxon>
        <taxon>Actinomycetes</taxon>
        <taxon>Pseudonocardiales</taxon>
        <taxon>Pseudonocardiaceae</taxon>
        <taxon>Amycolatopsis</taxon>
    </lineage>
</organism>
<dbReference type="InterPro" id="IPR001128">
    <property type="entry name" value="Cyt_P450"/>
</dbReference>
<dbReference type="GO" id="GO:0016705">
    <property type="term" value="F:oxidoreductase activity, acting on paired donors, with incorporation or reduction of molecular oxygen"/>
    <property type="evidence" value="ECO:0007669"/>
    <property type="project" value="InterPro"/>
</dbReference>
<dbReference type="Pfam" id="PF00067">
    <property type="entry name" value="p450"/>
    <property type="match status" value="1"/>
</dbReference>
<dbReference type="Proteomes" id="UP000319769">
    <property type="component" value="Unassembled WGS sequence"/>
</dbReference>
<dbReference type="Gene3D" id="1.10.630.10">
    <property type="entry name" value="Cytochrome P450"/>
    <property type="match status" value="1"/>
</dbReference>
<accession>A0A5N0VCA5</accession>
<dbReference type="EMBL" id="VMNW02000011">
    <property type="protein sequence ID" value="KAA9162953.1"/>
    <property type="molecule type" value="Genomic_DNA"/>
</dbReference>
<name>A0A5N0VCA5_9PSEU</name>
<reference evidence="2" key="1">
    <citation type="submission" date="2019-09" db="EMBL/GenBank/DDBJ databases">
        <authorList>
            <person name="Teo W.F.A."/>
            <person name="Duangmal K."/>
        </authorList>
    </citation>
    <scope>NUCLEOTIDE SEQUENCE [LARGE SCALE GENOMIC DNA]</scope>
    <source>
        <strain evidence="2">K81G1</strain>
    </source>
</reference>
<comment type="caution">
    <text evidence="2">The sequence shown here is derived from an EMBL/GenBank/DDBJ whole genome shotgun (WGS) entry which is preliminary data.</text>
</comment>
<dbReference type="PRINTS" id="PR00359">
    <property type="entry name" value="BP450"/>
</dbReference>
<keyword evidence="3" id="KW-1185">Reference proteome</keyword>
<evidence type="ECO:0000313" key="2">
    <source>
        <dbReference type="EMBL" id="KAA9162953.1"/>
    </source>
</evidence>
<evidence type="ECO:0000256" key="1">
    <source>
        <dbReference type="ARBA" id="ARBA00010617"/>
    </source>
</evidence>
<dbReference type="PANTHER" id="PTHR46696">
    <property type="entry name" value="P450, PUTATIVE (EUROFUNG)-RELATED"/>
    <property type="match status" value="1"/>
</dbReference>
<dbReference type="GO" id="GO:0020037">
    <property type="term" value="F:heme binding"/>
    <property type="evidence" value="ECO:0007669"/>
    <property type="project" value="InterPro"/>
</dbReference>
<protein>
    <submittedName>
        <fullName evidence="2">Cytochrome P450</fullName>
    </submittedName>
</protein>
<dbReference type="PANTHER" id="PTHR46696:SF1">
    <property type="entry name" value="CYTOCHROME P450 YJIB-RELATED"/>
    <property type="match status" value="1"/>
</dbReference>
<gene>
    <name evidence="2" type="ORF">FPZ12_010585</name>
</gene>
<proteinExistence type="inferred from homology"/>
<dbReference type="SUPFAM" id="SSF48264">
    <property type="entry name" value="Cytochrome P450"/>
    <property type="match status" value="1"/>
</dbReference>
<dbReference type="InterPro" id="IPR036396">
    <property type="entry name" value="Cyt_P450_sf"/>
</dbReference>
<dbReference type="GO" id="GO:0004497">
    <property type="term" value="F:monooxygenase activity"/>
    <property type="evidence" value="ECO:0007669"/>
    <property type="project" value="InterPro"/>
</dbReference>
<dbReference type="OrthoDB" id="9801155at2"/>
<dbReference type="AlphaFoldDB" id="A0A5N0VCA5"/>
<sequence length="389" mass="42855">MHSTARSAMDLFSPEVAEEPYGYYRKLRDAGPVVYLENLDAYALSRYEDVRAALKDWHTFGSAEGTAFNPAMNENVQGVILTAEPPEHGALRAALMDRLRLSTVRELGDWVQERADEFVDPLVQLGSFDVATELSRPFPASVVGELIGLKPEMTEKFVVGSDAVFAAMGPMNDLTRRGLSIVGEVLETIAGLSADDLVPGSMGADLYEAAARGEIPPDHVVKLLWNYAGPAFDTTIHAISNLIRALADNPGQLALLHENPSLVPAAVDEGLRYDAPIQIWGRYCRKDFAFGDSVVPADSRVALLFGAANRDERRFPAPDRFDIRRNARDMLSFGYGLHRCTGAPLAQLEIEAVLRAFVTRVQAVEVLESERHLNHTVRGFRSLRIQVHT</sequence>
<evidence type="ECO:0000313" key="3">
    <source>
        <dbReference type="Proteomes" id="UP000319769"/>
    </source>
</evidence>
<dbReference type="GO" id="GO:0005506">
    <property type="term" value="F:iron ion binding"/>
    <property type="evidence" value="ECO:0007669"/>
    <property type="project" value="InterPro"/>
</dbReference>